<organism evidence="1 2">
    <name type="scientific">Ventosimonas gracilis</name>
    <dbReference type="NCBI Taxonomy" id="1680762"/>
    <lineage>
        <taxon>Bacteria</taxon>
        <taxon>Pseudomonadati</taxon>
        <taxon>Pseudomonadota</taxon>
        <taxon>Gammaproteobacteria</taxon>
        <taxon>Pseudomonadales</taxon>
        <taxon>Ventosimonadaceae</taxon>
        <taxon>Ventosimonas</taxon>
    </lineage>
</organism>
<name>A0A139SP10_9GAMM</name>
<reference evidence="1 2" key="1">
    <citation type="submission" date="2016-02" db="EMBL/GenBank/DDBJ databases">
        <authorList>
            <person name="Wen L."/>
            <person name="He K."/>
            <person name="Yang H."/>
        </authorList>
    </citation>
    <scope>NUCLEOTIDE SEQUENCE [LARGE SCALE GENOMIC DNA]</scope>
    <source>
        <strain evidence="1 2">CV58</strain>
    </source>
</reference>
<dbReference type="Proteomes" id="UP000072660">
    <property type="component" value="Unassembled WGS sequence"/>
</dbReference>
<dbReference type="OrthoDB" id="1436842at2"/>
<accession>A0A139SP10</accession>
<proteinExistence type="predicted"/>
<dbReference type="RefSeq" id="WP_068391828.1">
    <property type="nucleotide sequence ID" value="NZ_LSZO01000184.1"/>
</dbReference>
<dbReference type="AlphaFoldDB" id="A0A139SP10"/>
<evidence type="ECO:0000313" key="1">
    <source>
        <dbReference type="EMBL" id="KXU36297.1"/>
    </source>
</evidence>
<gene>
    <name evidence="1" type="ORF">AXE65_05265</name>
</gene>
<protein>
    <recommendedName>
        <fullName evidence="3">Lipoprotein</fullName>
    </recommendedName>
</protein>
<evidence type="ECO:0000313" key="2">
    <source>
        <dbReference type="Proteomes" id="UP000072660"/>
    </source>
</evidence>
<dbReference type="EMBL" id="LSZO01000184">
    <property type="protein sequence ID" value="KXU36297.1"/>
    <property type="molecule type" value="Genomic_DNA"/>
</dbReference>
<keyword evidence="2" id="KW-1185">Reference proteome</keyword>
<dbReference type="NCBIfam" id="NF040519">
    <property type="entry name" value="Sbal_3080_fam"/>
    <property type="match status" value="1"/>
</dbReference>
<comment type="caution">
    <text evidence="1">The sequence shown here is derived from an EMBL/GenBank/DDBJ whole genome shotgun (WGS) entry which is preliminary data.</text>
</comment>
<sequence length="140" mass="15844">MIAGFFALSGCVSQTIDPVKINPTSPPEICMIENATKKVRQGFTDTYRAALQEKGFTVKQLPPASNPSDCHLSTQYIAQWKWNLTIYMSYVEIKVYEDGRMIGKALYDARIAGLDKYINAEDKIREMVNELFPQTPKTTQ</sequence>
<evidence type="ECO:0008006" key="3">
    <source>
        <dbReference type="Google" id="ProtNLM"/>
    </source>
</evidence>